<evidence type="ECO:0000256" key="4">
    <source>
        <dbReference type="SAM" id="MobiDB-lite"/>
    </source>
</evidence>
<feature type="region of interest" description="Disordered" evidence="4">
    <location>
        <begin position="97"/>
        <end position="126"/>
    </location>
</feature>
<dbReference type="PANTHER" id="PTHR32054:SF31">
    <property type="entry name" value="PROTEIN WEAK CHLOROPLAST MOVEMENT UNDER BLUE LIGHT 1"/>
    <property type="match status" value="1"/>
</dbReference>
<feature type="coiled-coil region" evidence="3">
    <location>
        <begin position="40"/>
        <end position="88"/>
    </location>
</feature>
<dbReference type="InterPro" id="IPR008545">
    <property type="entry name" value="Web"/>
</dbReference>
<gene>
    <name evidence="5" type="primary">WEB1</name>
    <name evidence="5" type="ORF">KSP40_PGU004787</name>
</gene>
<evidence type="ECO:0000256" key="3">
    <source>
        <dbReference type="SAM" id="Coils"/>
    </source>
</evidence>
<feature type="compositionally biased region" description="Basic and acidic residues" evidence="4">
    <location>
        <begin position="20"/>
        <end position="30"/>
    </location>
</feature>
<dbReference type="PANTHER" id="PTHR32054">
    <property type="entry name" value="HEAVY CHAIN, PUTATIVE, EXPRESSED-RELATED-RELATED"/>
    <property type="match status" value="1"/>
</dbReference>
<keyword evidence="2 3" id="KW-0175">Coiled coil</keyword>
<protein>
    <submittedName>
        <fullName evidence="5">Protein WEAK CHLOROPLAST MOVEMENT UNDER BLUE LIGHT 1</fullName>
    </submittedName>
</protein>
<sequence>MRKGKLNKMASSSLDGRQSSTHELDDHGKQSLEGAWQARLEKVEQEIPLYQKHLEAAEDAKDRVLQELEITKSQVEEIKLQLEKALTEETRALQNSEWPNSVSRRSSTELETRTARQAKHRMREIDERRDAAAKKAEEAAVASEDVEKRVDELTIELAIAKETLESAHSSHLNAEEQGLDAAVEREQGNQCLQQKLKQSEEELHSFEEKLAAVNDVELKLDTASSFLNSLKGKLVAYVETEIGRDEKHALFSQTLYPRQKRSLRKRGAAWRRLRTR</sequence>
<proteinExistence type="inferred from homology"/>
<evidence type="ECO:0000313" key="6">
    <source>
        <dbReference type="Proteomes" id="UP001412067"/>
    </source>
</evidence>
<dbReference type="Proteomes" id="UP001412067">
    <property type="component" value="Unassembled WGS sequence"/>
</dbReference>
<evidence type="ECO:0000256" key="1">
    <source>
        <dbReference type="ARBA" id="ARBA00005485"/>
    </source>
</evidence>
<dbReference type="EMBL" id="JBBWWR010000003">
    <property type="protein sequence ID" value="KAK8969435.1"/>
    <property type="molecule type" value="Genomic_DNA"/>
</dbReference>
<organism evidence="5 6">
    <name type="scientific">Platanthera guangdongensis</name>
    <dbReference type="NCBI Taxonomy" id="2320717"/>
    <lineage>
        <taxon>Eukaryota</taxon>
        <taxon>Viridiplantae</taxon>
        <taxon>Streptophyta</taxon>
        <taxon>Embryophyta</taxon>
        <taxon>Tracheophyta</taxon>
        <taxon>Spermatophyta</taxon>
        <taxon>Magnoliopsida</taxon>
        <taxon>Liliopsida</taxon>
        <taxon>Asparagales</taxon>
        <taxon>Orchidaceae</taxon>
        <taxon>Orchidoideae</taxon>
        <taxon>Orchideae</taxon>
        <taxon>Orchidinae</taxon>
        <taxon>Platanthera</taxon>
    </lineage>
</organism>
<evidence type="ECO:0000313" key="5">
    <source>
        <dbReference type="EMBL" id="KAK8969435.1"/>
    </source>
</evidence>
<comment type="caution">
    <text evidence="5">The sequence shown here is derived from an EMBL/GenBank/DDBJ whole genome shotgun (WGS) entry which is preliminary data.</text>
</comment>
<comment type="similarity">
    <text evidence="1">Belongs to the WEB family.</text>
</comment>
<reference evidence="5 6" key="1">
    <citation type="journal article" date="2022" name="Nat. Plants">
        <title>Genomes of leafy and leafless Platanthera orchids illuminate the evolution of mycoheterotrophy.</title>
        <authorList>
            <person name="Li M.H."/>
            <person name="Liu K.W."/>
            <person name="Li Z."/>
            <person name="Lu H.C."/>
            <person name="Ye Q.L."/>
            <person name="Zhang D."/>
            <person name="Wang J.Y."/>
            <person name="Li Y.F."/>
            <person name="Zhong Z.M."/>
            <person name="Liu X."/>
            <person name="Yu X."/>
            <person name="Liu D.K."/>
            <person name="Tu X.D."/>
            <person name="Liu B."/>
            <person name="Hao Y."/>
            <person name="Liao X.Y."/>
            <person name="Jiang Y.T."/>
            <person name="Sun W.H."/>
            <person name="Chen J."/>
            <person name="Chen Y.Q."/>
            <person name="Ai Y."/>
            <person name="Zhai J.W."/>
            <person name="Wu S.S."/>
            <person name="Zhou Z."/>
            <person name="Hsiao Y.Y."/>
            <person name="Wu W.L."/>
            <person name="Chen Y.Y."/>
            <person name="Lin Y.F."/>
            <person name="Hsu J.L."/>
            <person name="Li C.Y."/>
            <person name="Wang Z.W."/>
            <person name="Zhao X."/>
            <person name="Zhong W.Y."/>
            <person name="Ma X.K."/>
            <person name="Ma L."/>
            <person name="Huang J."/>
            <person name="Chen G.Z."/>
            <person name="Huang M.Z."/>
            <person name="Huang L."/>
            <person name="Peng D.H."/>
            <person name="Luo Y.B."/>
            <person name="Zou S.Q."/>
            <person name="Chen S.P."/>
            <person name="Lan S."/>
            <person name="Tsai W.C."/>
            <person name="Van de Peer Y."/>
            <person name="Liu Z.J."/>
        </authorList>
    </citation>
    <scope>NUCLEOTIDE SEQUENCE [LARGE SCALE GENOMIC DNA]</scope>
    <source>
        <strain evidence="5">Lor288</strain>
    </source>
</reference>
<accession>A0ABR2MZ07</accession>
<feature type="compositionally biased region" description="Polar residues" evidence="4">
    <location>
        <begin position="9"/>
        <end position="19"/>
    </location>
</feature>
<dbReference type="Pfam" id="PF05701">
    <property type="entry name" value="WEMBL"/>
    <property type="match status" value="1"/>
</dbReference>
<feature type="region of interest" description="Disordered" evidence="4">
    <location>
        <begin position="1"/>
        <end position="35"/>
    </location>
</feature>
<name>A0ABR2MZ07_9ASPA</name>
<keyword evidence="6" id="KW-1185">Reference proteome</keyword>
<evidence type="ECO:0000256" key="2">
    <source>
        <dbReference type="ARBA" id="ARBA00023054"/>
    </source>
</evidence>